<keyword evidence="2" id="KW-1185">Reference proteome</keyword>
<name>A0AAD3NIN8_LATJO</name>
<dbReference type="GO" id="GO:0016787">
    <property type="term" value="F:hydrolase activity"/>
    <property type="evidence" value="ECO:0007669"/>
    <property type="project" value="UniProtKB-KW"/>
</dbReference>
<protein>
    <submittedName>
        <fullName evidence="1">Ubiquitin carboxyl-terminal hydrolase 43</fullName>
    </submittedName>
</protein>
<gene>
    <name evidence="1" type="ORF">AKAME5_002495600</name>
</gene>
<organism evidence="1 2">
    <name type="scientific">Lates japonicus</name>
    <name type="common">Japanese lates</name>
    <dbReference type="NCBI Taxonomy" id="270547"/>
    <lineage>
        <taxon>Eukaryota</taxon>
        <taxon>Metazoa</taxon>
        <taxon>Chordata</taxon>
        <taxon>Craniata</taxon>
        <taxon>Vertebrata</taxon>
        <taxon>Euteleostomi</taxon>
        <taxon>Actinopterygii</taxon>
        <taxon>Neopterygii</taxon>
        <taxon>Teleostei</taxon>
        <taxon>Neoteleostei</taxon>
        <taxon>Acanthomorphata</taxon>
        <taxon>Carangaria</taxon>
        <taxon>Carangaria incertae sedis</taxon>
        <taxon>Centropomidae</taxon>
        <taxon>Lates</taxon>
    </lineage>
</organism>
<accession>A0AAD3NIN8</accession>
<dbReference type="EMBL" id="BRZM01001705">
    <property type="protein sequence ID" value="GLD73631.1"/>
    <property type="molecule type" value="Genomic_DNA"/>
</dbReference>
<evidence type="ECO:0000313" key="2">
    <source>
        <dbReference type="Proteomes" id="UP001279410"/>
    </source>
</evidence>
<dbReference type="Proteomes" id="UP001279410">
    <property type="component" value="Unassembled WGS sequence"/>
</dbReference>
<comment type="caution">
    <text evidence="1">The sequence shown here is derived from an EMBL/GenBank/DDBJ whole genome shotgun (WGS) entry which is preliminary data.</text>
</comment>
<keyword evidence="1" id="KW-0378">Hydrolase</keyword>
<dbReference type="AlphaFoldDB" id="A0AAD3NIN8"/>
<sequence>MCVTLVFSTKGQRYLRVGLAVPLFGSLSCLRAMVAEEGNISPDQGTTGEGRHNLSSPFNEGAVGVYGECEGNDDVALLVF</sequence>
<proteinExistence type="predicted"/>
<reference evidence="1" key="1">
    <citation type="submission" date="2022-08" db="EMBL/GenBank/DDBJ databases">
        <title>Genome sequencing of akame (Lates japonicus).</title>
        <authorList>
            <person name="Hashiguchi Y."/>
            <person name="Takahashi H."/>
        </authorList>
    </citation>
    <scope>NUCLEOTIDE SEQUENCE</scope>
    <source>
        <strain evidence="1">Kochi</strain>
    </source>
</reference>
<evidence type="ECO:0000313" key="1">
    <source>
        <dbReference type="EMBL" id="GLD73631.1"/>
    </source>
</evidence>